<protein>
    <submittedName>
        <fullName evidence="2">Uncharacterized protein</fullName>
    </submittedName>
</protein>
<reference evidence="2" key="2">
    <citation type="submission" date="2015-06" db="UniProtKB">
        <authorList>
            <consortium name="EnsemblPlants"/>
        </authorList>
    </citation>
    <scope>IDENTIFICATION</scope>
</reference>
<dbReference type="EnsemblPlants" id="ORUFI07G10800.1">
    <property type="protein sequence ID" value="ORUFI07G10800.1"/>
    <property type="gene ID" value="ORUFI07G10800"/>
</dbReference>
<evidence type="ECO:0000313" key="2">
    <source>
        <dbReference type="EnsemblPlants" id="ORUFI07G10800.1"/>
    </source>
</evidence>
<name>A0A0E0Q6T7_ORYRU</name>
<dbReference type="AlphaFoldDB" id="A0A0E0Q6T7"/>
<reference evidence="3" key="1">
    <citation type="submission" date="2013-06" db="EMBL/GenBank/DDBJ databases">
        <authorList>
            <person name="Zhao Q."/>
        </authorList>
    </citation>
    <scope>NUCLEOTIDE SEQUENCE</scope>
    <source>
        <strain evidence="3">cv. W1943</strain>
    </source>
</reference>
<proteinExistence type="predicted"/>
<dbReference type="HOGENOM" id="CLU_2578058_0_0_1"/>
<dbReference type="Gramene" id="ORUFI07G10800.1">
    <property type="protein sequence ID" value="ORUFI07G10800.1"/>
    <property type="gene ID" value="ORUFI07G10800"/>
</dbReference>
<sequence length="81" mass="8860">MNAPARLSPSPLPPGRRLPSRHRPSQLPPPPLMSGHRSRPDLAEGRCCCRLRCQAAAFPPATTRRRHPRLPSCRAAAPGQI</sequence>
<organism evidence="2 3">
    <name type="scientific">Oryza rufipogon</name>
    <name type="common">Brownbeard rice</name>
    <name type="synonym">Asian wild rice</name>
    <dbReference type="NCBI Taxonomy" id="4529"/>
    <lineage>
        <taxon>Eukaryota</taxon>
        <taxon>Viridiplantae</taxon>
        <taxon>Streptophyta</taxon>
        <taxon>Embryophyta</taxon>
        <taxon>Tracheophyta</taxon>
        <taxon>Spermatophyta</taxon>
        <taxon>Magnoliopsida</taxon>
        <taxon>Liliopsida</taxon>
        <taxon>Poales</taxon>
        <taxon>Poaceae</taxon>
        <taxon>BOP clade</taxon>
        <taxon>Oryzoideae</taxon>
        <taxon>Oryzeae</taxon>
        <taxon>Oryzinae</taxon>
        <taxon>Oryza</taxon>
    </lineage>
</organism>
<feature type="region of interest" description="Disordered" evidence="1">
    <location>
        <begin position="60"/>
        <end position="81"/>
    </location>
</feature>
<feature type="region of interest" description="Disordered" evidence="1">
    <location>
        <begin position="1"/>
        <end position="40"/>
    </location>
</feature>
<accession>A0A0E0Q6T7</accession>
<evidence type="ECO:0000313" key="3">
    <source>
        <dbReference type="Proteomes" id="UP000008022"/>
    </source>
</evidence>
<keyword evidence="3" id="KW-1185">Reference proteome</keyword>
<dbReference type="Proteomes" id="UP000008022">
    <property type="component" value="Unassembled WGS sequence"/>
</dbReference>
<evidence type="ECO:0000256" key="1">
    <source>
        <dbReference type="SAM" id="MobiDB-lite"/>
    </source>
</evidence>